<accession>A0ABV4HR81</accession>
<reference evidence="1 2" key="1">
    <citation type="submission" date="2024-07" db="EMBL/GenBank/DDBJ databases">
        <title>Luteimonas salilacus sp. nov., isolated from the shore soil of Salt Lake in Tibet of China.</title>
        <authorList>
            <person name="Zhang X."/>
            <person name="Li A."/>
        </authorList>
    </citation>
    <scope>NUCLEOTIDE SEQUENCE [LARGE SCALE GENOMIC DNA]</scope>
    <source>
        <strain evidence="1 2">B3-2-R+30</strain>
    </source>
</reference>
<protein>
    <submittedName>
        <fullName evidence="1">Mbeg1-like protein</fullName>
    </submittedName>
</protein>
<dbReference type="EMBL" id="JBFWIC010000014">
    <property type="protein sequence ID" value="MEZ0475256.1"/>
    <property type="molecule type" value="Genomic_DNA"/>
</dbReference>
<evidence type="ECO:0000313" key="1">
    <source>
        <dbReference type="EMBL" id="MEZ0475256.1"/>
    </source>
</evidence>
<evidence type="ECO:0000313" key="2">
    <source>
        <dbReference type="Proteomes" id="UP001566331"/>
    </source>
</evidence>
<dbReference type="RefSeq" id="WP_370564694.1">
    <property type="nucleotide sequence ID" value="NZ_JBFWIB010000009.1"/>
</dbReference>
<dbReference type="Pfam" id="PF26363">
    <property type="entry name" value="Phospholipase-like"/>
    <property type="match status" value="1"/>
</dbReference>
<dbReference type="SUPFAM" id="SSF53474">
    <property type="entry name" value="alpha/beta-Hydrolases"/>
    <property type="match status" value="1"/>
</dbReference>
<gene>
    <name evidence="1" type="ORF">AB6713_11600</name>
</gene>
<keyword evidence="2" id="KW-1185">Reference proteome</keyword>
<sequence>MSVQFDNAVSLAQQYKLSPPPDPQVNPTGYNQRLQQGVSPYVAEPAYHPQFGNLFAANGGQQPVPAGSFADQVRGQDPQADIDMDLALLSQDAYNAEGATAIGAGSWSRVEDLPPGISTPLSRDATGFQAAVYTDGNGRYVLAFAGTDPKSGNDWLTNAGQGLGFETSQYRDAMALAQEASAEWGDNLVITGHSLGGGLASAGALATDNPAVTFNAAGLSDESLRSLGFTPNGAREVAADGLVRRYNVENDILTGVQQNGMPLPDAVGHELRLDNTNFIKDPIRAHLMPAVLSGLERGNVTEVETSPLDQAIERPGEALFDFAGNVIREGGGLVVDTVKDVAELGGDLAESGQDLLTGRPIDAVLGATGDLAEFTLQTSGNVVNRGLSLTGDAVNGAGNLTGGLIRDLGDAVGLPDVGSTVGGWIEGGTQWLGDGLDSLGGMVERGLDTAGTAVSDGLNTAGEWTQDRWNDFKDSNWNPGNWF</sequence>
<comment type="caution">
    <text evidence="1">The sequence shown here is derived from an EMBL/GenBank/DDBJ whole genome shotgun (WGS) entry which is preliminary data.</text>
</comment>
<dbReference type="InterPro" id="IPR029058">
    <property type="entry name" value="AB_hydrolase_fold"/>
</dbReference>
<organism evidence="1 2">
    <name type="scientific">Luteimonas salinilitoris</name>
    <dbReference type="NCBI Taxonomy" id="3237697"/>
    <lineage>
        <taxon>Bacteria</taxon>
        <taxon>Pseudomonadati</taxon>
        <taxon>Pseudomonadota</taxon>
        <taxon>Gammaproteobacteria</taxon>
        <taxon>Lysobacterales</taxon>
        <taxon>Lysobacteraceae</taxon>
        <taxon>Luteimonas</taxon>
    </lineage>
</organism>
<dbReference type="Proteomes" id="UP001566331">
    <property type="component" value="Unassembled WGS sequence"/>
</dbReference>
<name>A0ABV4HR81_9GAMM</name>
<proteinExistence type="predicted"/>
<dbReference type="Gene3D" id="3.40.50.1820">
    <property type="entry name" value="alpha/beta hydrolase"/>
    <property type="match status" value="1"/>
</dbReference>